<name>A0AA40UUR7_9BURK</name>
<evidence type="ECO:0000313" key="2">
    <source>
        <dbReference type="Proteomes" id="UP000070119"/>
    </source>
</evidence>
<evidence type="ECO:0000313" key="1">
    <source>
        <dbReference type="EMBL" id="KWZ53278.1"/>
    </source>
</evidence>
<dbReference type="EMBL" id="LNJU01000005">
    <property type="protein sequence ID" value="KWZ53278.1"/>
    <property type="molecule type" value="Genomic_DNA"/>
</dbReference>
<gene>
    <name evidence="1" type="ORF">WK57_30285</name>
</gene>
<sequence>MTVGFQAFTDTGLYQIDGQTPNLQCTQSMAAVSSQQAVNIGNTAQGPYYVTKWVSTFTFGGTTPIYAIATDGGVGATVWDHQLSSGIHTVRVITDSQVMVRFFVFDQVPPASSNFGLQVFDANGKLIADSSRAFFRVLDVVHDEYLSGTGWVVGGFPSYGPFSRSYGGRPVLIACPYGCHTWMDYSGGSDVGLTMFQVSGDTVSWYQHNWASPTPNWAGFRETFHCHFMVIDGTGLL</sequence>
<reference evidence="1 2" key="1">
    <citation type="submission" date="2015-11" db="EMBL/GenBank/DDBJ databases">
        <authorList>
            <person name="Sahl J."/>
            <person name="Wagner D."/>
            <person name="Keim P."/>
        </authorList>
    </citation>
    <scope>NUCLEOTIDE SEQUENCE [LARGE SCALE GENOMIC DNA]</scope>
    <source>
        <strain evidence="1 2">MSMB1157</strain>
    </source>
</reference>
<dbReference type="Proteomes" id="UP000070119">
    <property type="component" value="Chromosome 2"/>
</dbReference>
<dbReference type="AlphaFoldDB" id="A0AA40UUR7"/>
<protein>
    <submittedName>
        <fullName evidence="1">Uncharacterized protein</fullName>
    </submittedName>
</protein>
<proteinExistence type="predicted"/>
<organism evidence="1 2">
    <name type="scientific">Burkholderia ubonensis</name>
    <dbReference type="NCBI Taxonomy" id="101571"/>
    <lineage>
        <taxon>Bacteria</taxon>
        <taxon>Pseudomonadati</taxon>
        <taxon>Pseudomonadota</taxon>
        <taxon>Betaproteobacteria</taxon>
        <taxon>Burkholderiales</taxon>
        <taxon>Burkholderiaceae</taxon>
        <taxon>Burkholderia</taxon>
        <taxon>Burkholderia cepacia complex</taxon>
    </lineage>
</organism>
<comment type="caution">
    <text evidence="1">The sequence shown here is derived from an EMBL/GenBank/DDBJ whole genome shotgun (WGS) entry which is preliminary data.</text>
</comment>
<accession>A0AA40UUR7</accession>